<dbReference type="OrthoDB" id="9868655at2"/>
<evidence type="ECO:0000313" key="4">
    <source>
        <dbReference type="Proteomes" id="UP000532247"/>
    </source>
</evidence>
<dbReference type="Proteomes" id="UP000714625">
    <property type="component" value="Unassembled WGS sequence"/>
</dbReference>
<protein>
    <submittedName>
        <fullName evidence="1">Uncharacterized protein</fullName>
    </submittedName>
</protein>
<dbReference type="Proteomes" id="UP000532247">
    <property type="component" value="Unassembled WGS sequence"/>
</dbReference>
<evidence type="ECO:0000313" key="3">
    <source>
        <dbReference type="EMBL" id="NOI11733.1"/>
    </source>
</evidence>
<evidence type="ECO:0000313" key="1">
    <source>
        <dbReference type="EMBL" id="EGQ9137802.1"/>
    </source>
</evidence>
<comment type="caution">
    <text evidence="1">The sequence shown here is derived from an EMBL/GenBank/DDBJ whole genome shotgun (WGS) entry which is preliminary data.</text>
</comment>
<reference evidence="1" key="2">
    <citation type="submission" date="2019-11" db="EMBL/GenBank/DDBJ databases">
        <authorList>
            <consortium name="PulseNet: The National Subtyping Network for Foodborne Disease Surveillance"/>
            <person name="Tarr C.L."/>
            <person name="Trees E."/>
            <person name="Katz L.S."/>
            <person name="Carleton-Romer H.A."/>
            <person name="Stroika S."/>
            <person name="Kucerova Z."/>
            <person name="Roache K.F."/>
            <person name="Sabol A.L."/>
            <person name="Besser J."/>
            <person name="Gerner-Smidt P."/>
        </authorList>
    </citation>
    <scope>NUCLEOTIDE SEQUENCE</scope>
    <source>
        <strain evidence="1">PNUSAV001129</strain>
    </source>
</reference>
<dbReference type="EMBL" id="VTYF01000022">
    <property type="protein sequence ID" value="NOI11733.1"/>
    <property type="molecule type" value="Genomic_DNA"/>
</dbReference>
<sequence length="232" mass="26670">MLASEYHSIGQKPVDLDVLEATKVVRNFLCDYLYYDKLLLSYAPAGEFGSAQAYRWLTGGHICDYDATGDTIAPREKINYRVIRMLFDAGLIKVKTNIRTPHTRCVIFEWVRDIKKYRREILRTKIFGENVYLTSAMIDATAAQYGLTVTFVGARGVFEILDGNGNSIPNGQAKNTYIFMNSVGEPVGRLRDMSYWEWEQYLYDTATRAKLRKTPLKVRDGMRSHFSEFKRA</sequence>
<reference evidence="3 4" key="1">
    <citation type="submission" date="2019-09" db="EMBL/GenBank/DDBJ databases">
        <title>Draft genome sequencing and comparative genomics of hatchery-associated Vibrios.</title>
        <authorList>
            <person name="Kehlet-Delgado H."/>
            <person name="Mueller R.S."/>
        </authorList>
    </citation>
    <scope>NUCLEOTIDE SEQUENCE [LARGE SCALE GENOMIC DNA]</scope>
    <source>
        <strain evidence="3 4">081416A</strain>
    </source>
</reference>
<evidence type="ECO:0000313" key="2">
    <source>
        <dbReference type="EMBL" id="NMR75556.1"/>
    </source>
</evidence>
<name>A0A0L8CPU0_VIBAL</name>
<dbReference type="EMBL" id="JABCMA010000025">
    <property type="protein sequence ID" value="NMR75556.1"/>
    <property type="molecule type" value="Genomic_DNA"/>
</dbReference>
<accession>A0A0L8CPU0</accession>
<organism evidence="1 6">
    <name type="scientific">Vibrio alginolyticus</name>
    <dbReference type="NCBI Taxonomy" id="663"/>
    <lineage>
        <taxon>Bacteria</taxon>
        <taxon>Pseudomonadati</taxon>
        <taxon>Pseudomonadota</taxon>
        <taxon>Gammaproteobacteria</taxon>
        <taxon>Vibrionales</taxon>
        <taxon>Vibrionaceae</taxon>
        <taxon>Vibrio</taxon>
    </lineage>
</organism>
<dbReference type="Proteomes" id="UP000565155">
    <property type="component" value="Unassembled WGS sequence"/>
</dbReference>
<reference evidence="2 5" key="3">
    <citation type="submission" date="2020-04" db="EMBL/GenBank/DDBJ databases">
        <title>Whole-genome sequencing of Vibrio spp. from China reveals different genetic environments of blaCTX-M-14 among diverse lineages.</title>
        <authorList>
            <person name="Zheng Z."/>
            <person name="Ye L."/>
            <person name="Chen S."/>
        </authorList>
    </citation>
    <scope>NUCLEOTIDE SEQUENCE [LARGE SCALE GENOMIC DNA]</scope>
    <source>
        <strain evidence="2 5">Vb1636</strain>
    </source>
</reference>
<gene>
    <name evidence="3" type="ORF">F0254_23215</name>
    <name evidence="1" type="ORF">GHY86_22020</name>
    <name evidence="2" type="ORF">HKB35_18230</name>
</gene>
<evidence type="ECO:0000313" key="6">
    <source>
        <dbReference type="Proteomes" id="UP000714625"/>
    </source>
</evidence>
<dbReference type="RefSeq" id="WP_017634077.1">
    <property type="nucleotide sequence ID" value="NZ_CP013486.1"/>
</dbReference>
<proteinExistence type="predicted"/>
<dbReference type="EMBL" id="AAXMUW010000075">
    <property type="protein sequence ID" value="EGQ9137802.1"/>
    <property type="molecule type" value="Genomic_DNA"/>
</dbReference>
<evidence type="ECO:0000313" key="5">
    <source>
        <dbReference type="Proteomes" id="UP000565155"/>
    </source>
</evidence>
<dbReference type="AlphaFoldDB" id="A0A0L8CPU0"/>